<organism evidence="1 2">
    <name type="scientific">Paenibacillus polymyxa</name>
    <name type="common">Bacillus polymyxa</name>
    <dbReference type="NCBI Taxonomy" id="1406"/>
    <lineage>
        <taxon>Bacteria</taxon>
        <taxon>Bacillati</taxon>
        <taxon>Bacillota</taxon>
        <taxon>Bacilli</taxon>
        <taxon>Bacillales</taxon>
        <taxon>Paenibacillaceae</taxon>
        <taxon>Paenibacillus</taxon>
    </lineage>
</organism>
<name>A0ABX2ZB68_PAEPO</name>
<evidence type="ECO:0000313" key="2">
    <source>
        <dbReference type="Proteomes" id="UP000094974"/>
    </source>
</evidence>
<gene>
    <name evidence="1" type="ORF">A7312_04660</name>
</gene>
<accession>A0ABX2ZB68</accession>
<evidence type="ECO:0000313" key="1">
    <source>
        <dbReference type="EMBL" id="ODA08700.1"/>
    </source>
</evidence>
<dbReference type="EMBL" id="LYND01000129">
    <property type="protein sequence ID" value="ODA08700.1"/>
    <property type="molecule type" value="Genomic_DNA"/>
</dbReference>
<dbReference type="Pfam" id="PF09669">
    <property type="entry name" value="Phage_pRha"/>
    <property type="match status" value="1"/>
</dbReference>
<protein>
    <submittedName>
        <fullName evidence="1">Uncharacterized protein</fullName>
    </submittedName>
</protein>
<sequence>MSKLVLNPDCGLYERKGRAYCSSRQVADEFERQHGHILRLIDEITQSTSGVSADFRLLNFEESYYKDASGKRNREILMTKDGFVLVAMEIKGTKARKFKEAYIRRFNQMESFIKSLQAAKLEHPAFTDAIMNAHEEPKHYHFSNEADMINRVVLGMSAKQFREANGITKGESIRRYLTTEQIQAVETLQRVDIGLIVAIPDFQQRKEILTGYYEKIKLKKIA</sequence>
<dbReference type="RefSeq" id="WP_068940018.1">
    <property type="nucleotide sequence ID" value="NZ_LYND01000129.1"/>
</dbReference>
<dbReference type="InterPro" id="IPR014054">
    <property type="entry name" value="Phage_regulatory_Rha"/>
</dbReference>
<reference evidence="2" key="1">
    <citation type="submission" date="2016-05" db="EMBL/GenBank/DDBJ databases">
        <title>Whole genome shotgun sequencing of cultured foodborne pathogen.</title>
        <authorList>
            <person name="Zheng J."/>
            <person name="Timme R."/>
            <person name="Allard M."/>
            <person name="Strain E."/>
            <person name="Luo Y."/>
            <person name="Brown E."/>
        </authorList>
    </citation>
    <scope>NUCLEOTIDE SEQUENCE [LARGE SCALE GENOMIC DNA]</scope>
    <source>
        <strain evidence="2">CFSAN034343</strain>
    </source>
</reference>
<keyword evidence="2" id="KW-1185">Reference proteome</keyword>
<dbReference type="Proteomes" id="UP000094974">
    <property type="component" value="Unassembled WGS sequence"/>
</dbReference>
<comment type="caution">
    <text evidence="1">The sequence shown here is derived from an EMBL/GenBank/DDBJ whole genome shotgun (WGS) entry which is preliminary data.</text>
</comment>
<proteinExistence type="predicted"/>
<dbReference type="NCBIfam" id="TIGR02681">
    <property type="entry name" value="phage_pRha"/>
    <property type="match status" value="1"/>
</dbReference>